<name>A0A4R4KHL1_9BACT</name>
<proteinExistence type="predicted"/>
<reference evidence="1 2" key="1">
    <citation type="submission" date="2019-02" db="EMBL/GenBank/DDBJ databases">
        <title>Arundinibacter roseus gen. nov., sp. nov., a new member of the family Cytophagaceae.</title>
        <authorList>
            <person name="Szuroczki S."/>
            <person name="Khayer B."/>
            <person name="Sproer C."/>
            <person name="Toumi M."/>
            <person name="Szabo A."/>
            <person name="Felfoldi T."/>
            <person name="Schumann P."/>
            <person name="Toth E."/>
        </authorList>
    </citation>
    <scope>NUCLEOTIDE SEQUENCE [LARGE SCALE GENOMIC DNA]</scope>
    <source>
        <strain evidence="1 2">DMA-k-7a</strain>
    </source>
</reference>
<dbReference type="Proteomes" id="UP000295706">
    <property type="component" value="Unassembled WGS sequence"/>
</dbReference>
<organism evidence="1 2">
    <name type="scientific">Arundinibacter roseus</name>
    <dbReference type="NCBI Taxonomy" id="2070510"/>
    <lineage>
        <taxon>Bacteria</taxon>
        <taxon>Pseudomonadati</taxon>
        <taxon>Bacteroidota</taxon>
        <taxon>Cytophagia</taxon>
        <taxon>Cytophagales</taxon>
        <taxon>Spirosomataceae</taxon>
        <taxon>Arundinibacter</taxon>
    </lineage>
</organism>
<comment type="caution">
    <text evidence="1">The sequence shown here is derived from an EMBL/GenBank/DDBJ whole genome shotgun (WGS) entry which is preliminary data.</text>
</comment>
<keyword evidence="2" id="KW-1185">Reference proteome</keyword>
<evidence type="ECO:0000313" key="1">
    <source>
        <dbReference type="EMBL" id="TDB67538.1"/>
    </source>
</evidence>
<dbReference type="EMBL" id="SMJU01000003">
    <property type="protein sequence ID" value="TDB67538.1"/>
    <property type="molecule type" value="Genomic_DNA"/>
</dbReference>
<protein>
    <submittedName>
        <fullName evidence="1">Uncharacterized protein</fullName>
    </submittedName>
</protein>
<dbReference type="RefSeq" id="WP_132115619.1">
    <property type="nucleotide sequence ID" value="NZ_SMJU01000003.1"/>
</dbReference>
<dbReference type="OrthoDB" id="9779415at2"/>
<sequence>MRRTPNELVEYLFRETTFVLGVFLKSGTGILAPSEFTRVAGDQVRNNFDCLGTLTNTITQKPIYA</sequence>
<evidence type="ECO:0000313" key="2">
    <source>
        <dbReference type="Proteomes" id="UP000295706"/>
    </source>
</evidence>
<dbReference type="AlphaFoldDB" id="A0A4R4KHL1"/>
<gene>
    <name evidence="1" type="ORF">EZE20_06230</name>
</gene>
<accession>A0A4R4KHL1</accession>